<dbReference type="Pfam" id="PF07727">
    <property type="entry name" value="RVT_2"/>
    <property type="match status" value="1"/>
</dbReference>
<dbReference type="PANTHER" id="PTHR11439:SF467">
    <property type="entry name" value="INTEGRASE CATALYTIC DOMAIN-CONTAINING PROTEIN"/>
    <property type="match status" value="1"/>
</dbReference>
<dbReference type="CDD" id="cd09272">
    <property type="entry name" value="RNase_HI_RT_Ty1"/>
    <property type="match status" value="1"/>
</dbReference>
<reference evidence="3 4" key="1">
    <citation type="journal article" date="2018" name="PLoS Genet.">
        <title>Population sequencing reveals clonal diversity and ancestral inbreeding in the grapevine cultivar Chardonnay.</title>
        <authorList>
            <person name="Roach M.J."/>
            <person name="Johnson D.L."/>
            <person name="Bohlmann J."/>
            <person name="van Vuuren H.J."/>
            <person name="Jones S.J."/>
            <person name="Pretorius I.S."/>
            <person name="Schmidt S.A."/>
            <person name="Borneman A.R."/>
        </authorList>
    </citation>
    <scope>NUCLEOTIDE SEQUENCE [LARGE SCALE GENOMIC DNA]</scope>
    <source>
        <strain evidence="4">cv. Chardonnay</strain>
        <tissue evidence="3">Leaf</tissue>
    </source>
</reference>
<dbReference type="InterPro" id="IPR043502">
    <property type="entry name" value="DNA/RNA_pol_sf"/>
</dbReference>
<evidence type="ECO:0000259" key="2">
    <source>
        <dbReference type="Pfam" id="PF07727"/>
    </source>
</evidence>
<dbReference type="SUPFAM" id="SSF56672">
    <property type="entry name" value="DNA/RNA polymerases"/>
    <property type="match status" value="1"/>
</dbReference>
<organism evidence="3 4">
    <name type="scientific">Vitis vinifera</name>
    <name type="common">Grape</name>
    <dbReference type="NCBI Taxonomy" id="29760"/>
    <lineage>
        <taxon>Eukaryota</taxon>
        <taxon>Viridiplantae</taxon>
        <taxon>Streptophyta</taxon>
        <taxon>Embryophyta</taxon>
        <taxon>Tracheophyta</taxon>
        <taxon>Spermatophyta</taxon>
        <taxon>Magnoliopsida</taxon>
        <taxon>eudicotyledons</taxon>
        <taxon>Gunneridae</taxon>
        <taxon>Pentapetalae</taxon>
        <taxon>rosids</taxon>
        <taxon>Vitales</taxon>
        <taxon>Vitaceae</taxon>
        <taxon>Viteae</taxon>
        <taxon>Vitis</taxon>
    </lineage>
</organism>
<protein>
    <submittedName>
        <fullName evidence="3">Retrovirus-related Pol polyprotein from transposon RE1</fullName>
    </submittedName>
</protein>
<dbReference type="EMBL" id="QGNW01001333">
    <property type="protein sequence ID" value="RVW45307.1"/>
    <property type="molecule type" value="Genomic_DNA"/>
</dbReference>
<accession>A0A438EBT8</accession>
<evidence type="ECO:0000313" key="3">
    <source>
        <dbReference type="EMBL" id="RVW45307.1"/>
    </source>
</evidence>
<evidence type="ECO:0000313" key="4">
    <source>
        <dbReference type="Proteomes" id="UP000288805"/>
    </source>
</evidence>
<dbReference type="InterPro" id="IPR013103">
    <property type="entry name" value="RVT_2"/>
</dbReference>
<feature type="domain" description="Reverse transcriptase Ty1/copia-type" evidence="2">
    <location>
        <begin position="114"/>
        <end position="316"/>
    </location>
</feature>
<proteinExistence type="predicted"/>
<dbReference type="Proteomes" id="UP000288805">
    <property type="component" value="Unassembled WGS sequence"/>
</dbReference>
<dbReference type="AlphaFoldDB" id="A0A438EBT8"/>
<name>A0A438EBT8_VITVI</name>
<feature type="region of interest" description="Disordered" evidence="1">
    <location>
        <begin position="1"/>
        <end position="51"/>
    </location>
</feature>
<comment type="caution">
    <text evidence="3">The sequence shown here is derived from an EMBL/GenBank/DDBJ whole genome shotgun (WGS) entry which is preliminary data.</text>
</comment>
<feature type="compositionally biased region" description="Polar residues" evidence="1">
    <location>
        <begin position="1"/>
        <end position="22"/>
    </location>
</feature>
<gene>
    <name evidence="3" type="primary">RE1_6</name>
    <name evidence="3" type="ORF">CK203_092475</name>
</gene>
<sequence length="562" mass="64296">MSGQQFGSENVFTKIPNQSSSAKGVHNLEPDPFMKRLPHRHNKGIPKPTYEPELSTKVKYTMSNYVSNHHLSESNTSFVNQLSTIAIPNSVQEALADPRWKAAMNEEMKSLQKNETWELVECPPGKKLVGCRWINTVKYKADGSIERFKARLVAKGYTQTYRIDYTETFAPVAKINTVRILLSLAANLDWPLQQFDVKNAFLHGKLSEEIYMDLPLGCMVSEKQCQKVCKLKKSLYGLKQSPRAWFGRFTKSMRAFDYCQNNSDHTLFLKKQHGKITTLIVYMDDMVVTGNDPEERKALQNYLFREFEMKDLDLLQETGMSGCQPINTPIEEGLKLCVEPNQYQPIKGRYQRLVGRLMYLAHTRPDAAYALSVVSQYMHNPGEQHMNAVMHILRYLKNALGKGILFAKNVDHQSIEVYTDADWAGAVDDRRSTYGYFTFVGGNLVTWKSKKQNVIARSSAEAEFRGMALGLCEALWLRLLLQDLGYLSRQPIRLFCDNKAACDFAHNPVQHDCTKHVEVDRFFIKEKLDDKIVELPKIRSENQLADILTKAVSSQVFSKFLK</sequence>
<evidence type="ECO:0000256" key="1">
    <source>
        <dbReference type="SAM" id="MobiDB-lite"/>
    </source>
</evidence>
<dbReference type="PANTHER" id="PTHR11439">
    <property type="entry name" value="GAG-POL-RELATED RETROTRANSPOSON"/>
    <property type="match status" value="1"/>
</dbReference>